<reference evidence="1" key="1">
    <citation type="submission" date="2020-10" db="EMBL/GenBank/DDBJ databases">
        <title>Taxonomic study of unclassified bacteria belonging to the class Ktedonobacteria.</title>
        <authorList>
            <person name="Yabe S."/>
            <person name="Wang C.M."/>
            <person name="Zheng Y."/>
            <person name="Sakai Y."/>
            <person name="Cavaletti L."/>
            <person name="Monciardini P."/>
            <person name="Donadio S."/>
        </authorList>
    </citation>
    <scope>NUCLEOTIDE SEQUENCE</scope>
    <source>
        <strain evidence="1">SOSP1-1</strain>
    </source>
</reference>
<accession>A0A8J3IAU2</accession>
<dbReference type="Proteomes" id="UP000612362">
    <property type="component" value="Unassembled WGS sequence"/>
</dbReference>
<sequence length="266" mass="29085">MTDNQQNSQFSASDIQDLFQDAQATPNRRGISQQTREVLVQNLTPVTIAGAQGVSSDVLGGDRAQLIFSLLDMTGSMLHARKDVIKAYNALLDTLKGSRQADQMLLSTWTFNTAPYLLHGYTPVEFAPPLDMSNYEPDDATALYDAVMHAIVGAVAYGQELRNQGVRTRITCVVYTDGYDNVSQTQAQQVRQIVTDLLAQEMYTFVLVGFGHNLARKIADELGFPNALEAKSDADSIKQALNLVSRSLIRNAQGTATSSAPNAFFQ</sequence>
<keyword evidence="2" id="KW-1185">Reference proteome</keyword>
<evidence type="ECO:0000313" key="1">
    <source>
        <dbReference type="EMBL" id="GHO47919.1"/>
    </source>
</evidence>
<name>A0A8J3IAU2_9CHLR</name>
<comment type="caution">
    <text evidence="1">The sequence shown here is derived from an EMBL/GenBank/DDBJ whole genome shotgun (WGS) entry which is preliminary data.</text>
</comment>
<organism evidence="1 2">
    <name type="scientific">Ktedonospora formicarum</name>
    <dbReference type="NCBI Taxonomy" id="2778364"/>
    <lineage>
        <taxon>Bacteria</taxon>
        <taxon>Bacillati</taxon>
        <taxon>Chloroflexota</taxon>
        <taxon>Ktedonobacteria</taxon>
        <taxon>Ktedonobacterales</taxon>
        <taxon>Ktedonobacteraceae</taxon>
        <taxon>Ktedonospora</taxon>
    </lineage>
</organism>
<evidence type="ECO:0008006" key="3">
    <source>
        <dbReference type="Google" id="ProtNLM"/>
    </source>
</evidence>
<gene>
    <name evidence="1" type="ORF">KSX_60820</name>
</gene>
<dbReference type="SUPFAM" id="SSF53300">
    <property type="entry name" value="vWA-like"/>
    <property type="match status" value="1"/>
</dbReference>
<dbReference type="InterPro" id="IPR036465">
    <property type="entry name" value="vWFA_dom_sf"/>
</dbReference>
<protein>
    <recommendedName>
        <fullName evidence="3">VWFA domain-containing protein</fullName>
    </recommendedName>
</protein>
<dbReference type="RefSeq" id="WP_220197144.1">
    <property type="nucleotide sequence ID" value="NZ_BNJF01000003.1"/>
</dbReference>
<dbReference type="AlphaFoldDB" id="A0A8J3IAU2"/>
<dbReference type="Gene3D" id="3.40.50.410">
    <property type="entry name" value="von Willebrand factor, type A domain"/>
    <property type="match status" value="1"/>
</dbReference>
<evidence type="ECO:0000313" key="2">
    <source>
        <dbReference type="Proteomes" id="UP000612362"/>
    </source>
</evidence>
<proteinExistence type="predicted"/>
<dbReference type="EMBL" id="BNJF01000003">
    <property type="protein sequence ID" value="GHO47919.1"/>
    <property type="molecule type" value="Genomic_DNA"/>
</dbReference>